<dbReference type="FunFam" id="3.40.250.10:FF:000039">
    <property type="entry name" value="ArsR family transcriptional regulator"/>
    <property type="match status" value="1"/>
</dbReference>
<dbReference type="Gene3D" id="1.10.10.10">
    <property type="entry name" value="Winged helix-like DNA-binding domain superfamily/Winged helix DNA-binding domain"/>
    <property type="match status" value="1"/>
</dbReference>
<feature type="domain" description="Rhodanese" evidence="4">
    <location>
        <begin position="131"/>
        <end position="220"/>
    </location>
</feature>
<dbReference type="Gene3D" id="3.40.250.10">
    <property type="entry name" value="Rhodanese-like domain"/>
    <property type="match status" value="1"/>
</dbReference>
<dbReference type="Pfam" id="PF00581">
    <property type="entry name" value="Rhodanese"/>
    <property type="match status" value="1"/>
</dbReference>
<dbReference type="InterPro" id="IPR011991">
    <property type="entry name" value="ArsR-like_HTH"/>
</dbReference>
<dbReference type="GO" id="GO:0003677">
    <property type="term" value="F:DNA binding"/>
    <property type="evidence" value="ECO:0007669"/>
    <property type="project" value="UniProtKB-KW"/>
</dbReference>
<evidence type="ECO:0000313" key="7">
    <source>
        <dbReference type="Proteomes" id="UP000215633"/>
    </source>
</evidence>
<dbReference type="CDD" id="cd00158">
    <property type="entry name" value="RHOD"/>
    <property type="match status" value="1"/>
</dbReference>
<keyword evidence="2" id="KW-0238">DNA-binding</keyword>
<gene>
    <name evidence="6" type="ORF">CAL24_08905</name>
</gene>
<dbReference type="SMART" id="SM00418">
    <property type="entry name" value="HTH_ARSR"/>
    <property type="match status" value="1"/>
</dbReference>
<dbReference type="PRINTS" id="PR00778">
    <property type="entry name" value="HTHARSR"/>
</dbReference>
<evidence type="ECO:0000256" key="3">
    <source>
        <dbReference type="ARBA" id="ARBA00023163"/>
    </source>
</evidence>
<evidence type="ECO:0000256" key="2">
    <source>
        <dbReference type="ARBA" id="ARBA00023125"/>
    </source>
</evidence>
<dbReference type="NCBIfam" id="NF033788">
    <property type="entry name" value="HTH_metalloreg"/>
    <property type="match status" value="1"/>
</dbReference>
<comment type="caution">
    <text evidence="6">The sequence shown here is derived from an EMBL/GenBank/DDBJ whole genome shotgun (WGS) entry which is preliminary data.</text>
</comment>
<dbReference type="InterPro" id="IPR036873">
    <property type="entry name" value="Rhodanese-like_dom_sf"/>
</dbReference>
<organism evidence="6 7">
    <name type="scientific">Bordetella genomosp. 2</name>
    <dbReference type="NCBI Taxonomy" id="1983456"/>
    <lineage>
        <taxon>Bacteria</taxon>
        <taxon>Pseudomonadati</taxon>
        <taxon>Pseudomonadota</taxon>
        <taxon>Betaproteobacteria</taxon>
        <taxon>Burkholderiales</taxon>
        <taxon>Alcaligenaceae</taxon>
        <taxon>Bordetella</taxon>
    </lineage>
</organism>
<evidence type="ECO:0000313" key="6">
    <source>
        <dbReference type="EMBL" id="OZI80010.1"/>
    </source>
</evidence>
<protein>
    <submittedName>
        <fullName evidence="6">ArsR family transcriptional regulator</fullName>
    </submittedName>
</protein>
<dbReference type="InterPro" id="IPR001763">
    <property type="entry name" value="Rhodanese-like_dom"/>
</dbReference>
<dbReference type="Proteomes" id="UP000215633">
    <property type="component" value="Unassembled WGS sequence"/>
</dbReference>
<dbReference type="InterPro" id="IPR001845">
    <property type="entry name" value="HTH_ArsR_DNA-bd_dom"/>
</dbReference>
<dbReference type="PROSITE" id="PS50987">
    <property type="entry name" value="HTH_ARSR_2"/>
    <property type="match status" value="1"/>
</dbReference>
<dbReference type="AlphaFoldDB" id="A0A261W2C3"/>
<dbReference type="SUPFAM" id="SSF52821">
    <property type="entry name" value="Rhodanese/Cell cycle control phosphatase"/>
    <property type="match status" value="1"/>
</dbReference>
<keyword evidence="3" id="KW-0804">Transcription</keyword>
<evidence type="ECO:0000259" key="5">
    <source>
        <dbReference type="PROSITE" id="PS50987"/>
    </source>
</evidence>
<proteinExistence type="predicted"/>
<dbReference type="RefSeq" id="WP_094806446.1">
    <property type="nucleotide sequence ID" value="NZ_NEVT01000003.1"/>
</dbReference>
<dbReference type="SMART" id="SM00450">
    <property type="entry name" value="RHOD"/>
    <property type="match status" value="1"/>
</dbReference>
<feature type="domain" description="HTH arsR-type" evidence="5">
    <location>
        <begin position="7"/>
        <end position="101"/>
    </location>
</feature>
<dbReference type="InterPro" id="IPR036390">
    <property type="entry name" value="WH_DNA-bd_sf"/>
</dbReference>
<dbReference type="InterPro" id="IPR001307">
    <property type="entry name" value="Thiosulphate_STrfase_CS"/>
</dbReference>
<evidence type="ECO:0000256" key="1">
    <source>
        <dbReference type="ARBA" id="ARBA00023015"/>
    </source>
</evidence>
<reference evidence="7" key="1">
    <citation type="submission" date="2017-05" db="EMBL/GenBank/DDBJ databases">
        <title>Complete and WGS of Bordetella genogroups.</title>
        <authorList>
            <person name="Spilker T."/>
            <person name="Lipuma J."/>
        </authorList>
    </citation>
    <scope>NUCLEOTIDE SEQUENCE [LARGE SCALE GENOMIC DNA]</scope>
    <source>
        <strain evidence="7">AU8256</strain>
    </source>
</reference>
<dbReference type="Pfam" id="PF12840">
    <property type="entry name" value="HTH_20"/>
    <property type="match status" value="1"/>
</dbReference>
<dbReference type="PROSITE" id="PS00380">
    <property type="entry name" value="RHODANESE_1"/>
    <property type="match status" value="1"/>
</dbReference>
<sequence length="223" mass="24082">MNRDSAHPSDRFDALAELARTLGHAHRLALLEHIAQGERSVERLAELAGLSLANASQHLQHLRRAGLVQTRRAGKRVLYRLGGGPVANVLAALRDFAAYQHAEIQALAADSRQRPERLEGIAIEDLLGRMAEGSVVLLDVRPADEYALGHLPGAINIPAEELARRLGELPPGRDIVAYCRGPYCVLSTEAVAALQARGFHARRLGAGFPEWKAAGLQVELAPA</sequence>
<dbReference type="PANTHER" id="PTHR43132">
    <property type="entry name" value="ARSENICAL RESISTANCE OPERON REPRESSOR ARSR-RELATED"/>
    <property type="match status" value="1"/>
</dbReference>
<keyword evidence="7" id="KW-1185">Reference proteome</keyword>
<dbReference type="InterPro" id="IPR036388">
    <property type="entry name" value="WH-like_DNA-bd_sf"/>
</dbReference>
<dbReference type="InterPro" id="IPR051011">
    <property type="entry name" value="Metal_resp_trans_reg"/>
</dbReference>
<accession>A0A261W2C3</accession>
<dbReference type="CDD" id="cd00090">
    <property type="entry name" value="HTH_ARSR"/>
    <property type="match status" value="1"/>
</dbReference>
<evidence type="ECO:0000259" key="4">
    <source>
        <dbReference type="PROSITE" id="PS50206"/>
    </source>
</evidence>
<dbReference type="PROSITE" id="PS50206">
    <property type="entry name" value="RHODANESE_3"/>
    <property type="match status" value="1"/>
</dbReference>
<keyword evidence="1" id="KW-0805">Transcription regulation</keyword>
<dbReference type="GO" id="GO:0004792">
    <property type="term" value="F:thiosulfate-cyanide sulfurtransferase activity"/>
    <property type="evidence" value="ECO:0007669"/>
    <property type="project" value="InterPro"/>
</dbReference>
<dbReference type="EMBL" id="NEVT01000003">
    <property type="protein sequence ID" value="OZI80010.1"/>
    <property type="molecule type" value="Genomic_DNA"/>
</dbReference>
<dbReference type="SUPFAM" id="SSF46785">
    <property type="entry name" value="Winged helix' DNA-binding domain"/>
    <property type="match status" value="1"/>
</dbReference>
<dbReference type="PANTHER" id="PTHR43132:SF8">
    <property type="entry name" value="HTH-TYPE TRANSCRIPTIONAL REGULATOR KMTR"/>
    <property type="match status" value="1"/>
</dbReference>
<dbReference type="GO" id="GO:0003700">
    <property type="term" value="F:DNA-binding transcription factor activity"/>
    <property type="evidence" value="ECO:0007669"/>
    <property type="project" value="InterPro"/>
</dbReference>
<name>A0A261W2C3_9BORD</name>